<gene>
    <name evidence="4" type="primary">argE</name>
    <name evidence="4" type="ORF">WOB96_03680</name>
</gene>
<evidence type="ECO:0000259" key="3">
    <source>
        <dbReference type="Pfam" id="PF07687"/>
    </source>
</evidence>
<dbReference type="SUPFAM" id="SSF53187">
    <property type="entry name" value="Zn-dependent exopeptidases"/>
    <property type="match status" value="1"/>
</dbReference>
<dbReference type="NCBIfam" id="TIGR01892">
    <property type="entry name" value="AcOrn-deacetyl"/>
    <property type="match status" value="1"/>
</dbReference>
<feature type="domain" description="Peptidase M20 dimerisation" evidence="3">
    <location>
        <begin position="175"/>
        <end position="281"/>
    </location>
</feature>
<dbReference type="Pfam" id="PF07687">
    <property type="entry name" value="M20_dimer"/>
    <property type="match status" value="1"/>
</dbReference>
<evidence type="ECO:0000313" key="4">
    <source>
        <dbReference type="EMBL" id="MEK8088857.1"/>
    </source>
</evidence>
<dbReference type="Proteomes" id="UP001446205">
    <property type="component" value="Unassembled WGS sequence"/>
</dbReference>
<dbReference type="NCBIfam" id="NF003474">
    <property type="entry name" value="PRK05111.1"/>
    <property type="match status" value="1"/>
</dbReference>
<sequence length="386" mass="41892">MNSTPGLREMLSALVAAPSVSSADPALDQSNAGVIDLLAGWLAEFGFALERIESSPGKFNLIATLGSGPGGLVLAGHTDTVPFNAERWQQDPLRLRDADNCWYGMGTADMKGFFPLVIEALRNLRAKDLKAPLIVLATADEETSMQGARTLQALGRPRARHAVIGEPTSLRPVRMHKGILMESLRLIGQSGHSSNPALGRNALDGMYQLMGALMHWREDLARRHQNPLFEVTYPTLNLGHIHGGDNPNRICGDCELHIDLRPLPGMEIAELREELYAVARQSMSDTGLQLECRSLFPGNPAYETPDTAPLVKAAESLTGHAAEAVAFGTEAPFLQALGMDTIVLGPGDISCAHQPEEHLRLDRIKPTVSILQDLIRRFCIDLEPAP</sequence>
<evidence type="ECO:0000256" key="1">
    <source>
        <dbReference type="ARBA" id="ARBA00022723"/>
    </source>
</evidence>
<dbReference type="InterPro" id="IPR050072">
    <property type="entry name" value="Peptidase_M20A"/>
</dbReference>
<comment type="caution">
    <text evidence="4">The sequence shown here is derived from an EMBL/GenBank/DDBJ whole genome shotgun (WGS) entry which is preliminary data.</text>
</comment>
<dbReference type="SUPFAM" id="SSF55031">
    <property type="entry name" value="Bacterial exopeptidase dimerisation domain"/>
    <property type="match status" value="1"/>
</dbReference>
<dbReference type="RefSeq" id="WP_341369922.1">
    <property type="nucleotide sequence ID" value="NZ_JBBPCO010000002.1"/>
</dbReference>
<dbReference type="EMBL" id="JBBPCO010000002">
    <property type="protein sequence ID" value="MEK8088857.1"/>
    <property type="molecule type" value="Genomic_DNA"/>
</dbReference>
<dbReference type="Pfam" id="PF01546">
    <property type="entry name" value="Peptidase_M20"/>
    <property type="match status" value="1"/>
</dbReference>
<evidence type="ECO:0000313" key="5">
    <source>
        <dbReference type="Proteomes" id="UP001446205"/>
    </source>
</evidence>
<evidence type="ECO:0000256" key="2">
    <source>
        <dbReference type="ARBA" id="ARBA00022801"/>
    </source>
</evidence>
<name>A0ABU9D7N0_9PROT</name>
<dbReference type="CDD" id="cd03894">
    <property type="entry name" value="M20_ArgE"/>
    <property type="match status" value="1"/>
</dbReference>
<dbReference type="EC" id="3.5.1.16" evidence="4"/>
<dbReference type="InterPro" id="IPR010169">
    <property type="entry name" value="AcOrn-deacetyl"/>
</dbReference>
<reference evidence="4 5" key="1">
    <citation type="submission" date="2024-04" db="EMBL/GenBank/DDBJ databases">
        <authorList>
            <person name="Abashina T."/>
            <person name="Shaikin A."/>
        </authorList>
    </citation>
    <scope>NUCLEOTIDE SEQUENCE [LARGE SCALE GENOMIC DNA]</scope>
    <source>
        <strain evidence="4 5">AAFK</strain>
    </source>
</reference>
<dbReference type="PANTHER" id="PTHR43808">
    <property type="entry name" value="ACETYLORNITHINE DEACETYLASE"/>
    <property type="match status" value="1"/>
</dbReference>
<dbReference type="GO" id="GO:0008777">
    <property type="term" value="F:acetylornithine deacetylase activity"/>
    <property type="evidence" value="ECO:0007669"/>
    <property type="project" value="UniProtKB-EC"/>
</dbReference>
<dbReference type="InterPro" id="IPR036264">
    <property type="entry name" value="Bact_exopeptidase_dim_dom"/>
</dbReference>
<dbReference type="InterPro" id="IPR011650">
    <property type="entry name" value="Peptidase_M20_dimer"/>
</dbReference>
<dbReference type="Gene3D" id="3.40.630.10">
    <property type="entry name" value="Zn peptidases"/>
    <property type="match status" value="1"/>
</dbReference>
<accession>A0ABU9D7N0</accession>
<protein>
    <submittedName>
        <fullName evidence="4">Acetylornithine deacetylase</fullName>
        <ecNumber evidence="4">3.5.1.16</ecNumber>
    </submittedName>
</protein>
<proteinExistence type="predicted"/>
<dbReference type="Gene3D" id="3.30.70.360">
    <property type="match status" value="1"/>
</dbReference>
<keyword evidence="2 4" id="KW-0378">Hydrolase</keyword>
<dbReference type="PANTHER" id="PTHR43808:SF1">
    <property type="entry name" value="ACETYLORNITHINE DEACETYLASE"/>
    <property type="match status" value="1"/>
</dbReference>
<organism evidence="4 5">
    <name type="scientific">Thermithiobacillus plumbiphilus</name>
    <dbReference type="NCBI Taxonomy" id="1729899"/>
    <lineage>
        <taxon>Bacteria</taxon>
        <taxon>Pseudomonadati</taxon>
        <taxon>Pseudomonadota</taxon>
        <taxon>Acidithiobacillia</taxon>
        <taxon>Acidithiobacillales</taxon>
        <taxon>Thermithiobacillaceae</taxon>
        <taxon>Thermithiobacillus</taxon>
    </lineage>
</organism>
<keyword evidence="5" id="KW-1185">Reference proteome</keyword>
<keyword evidence="1" id="KW-0479">Metal-binding</keyword>
<dbReference type="InterPro" id="IPR002933">
    <property type="entry name" value="Peptidase_M20"/>
</dbReference>